<dbReference type="PANTHER" id="PTHR43584:SF8">
    <property type="entry name" value="N-ACETYLMURAMATE ALPHA-1-PHOSPHATE URIDYLYLTRANSFERASE"/>
    <property type="match status" value="1"/>
</dbReference>
<evidence type="ECO:0000256" key="2">
    <source>
        <dbReference type="ARBA" id="ARBA00022695"/>
    </source>
</evidence>
<dbReference type="PANTHER" id="PTHR43584">
    <property type="entry name" value="NUCLEOTIDYL TRANSFERASE"/>
    <property type="match status" value="1"/>
</dbReference>
<evidence type="ECO:0000313" key="4">
    <source>
        <dbReference type="EMBL" id="EMZ33730.1"/>
    </source>
</evidence>
<proteinExistence type="predicted"/>
<dbReference type="InterPro" id="IPR025877">
    <property type="entry name" value="MobA-like_NTP_Trfase"/>
</dbReference>
<name>N2B5N9_9FIRM</name>
<dbReference type="EMBL" id="AQFT01000039">
    <property type="protein sequence ID" value="EMZ33730.1"/>
    <property type="molecule type" value="Genomic_DNA"/>
</dbReference>
<dbReference type="AlphaFoldDB" id="N2B5N9"/>
<keyword evidence="1" id="KW-0808">Transferase</keyword>
<dbReference type="eggNOG" id="COG1213">
    <property type="taxonomic scope" value="Bacteria"/>
</dbReference>
<dbReference type="InterPro" id="IPR029044">
    <property type="entry name" value="Nucleotide-diphossugar_trans"/>
</dbReference>
<dbReference type="OrthoDB" id="9803871at2"/>
<dbReference type="Gene3D" id="3.90.550.10">
    <property type="entry name" value="Spore Coat Polysaccharide Biosynthesis Protein SpsA, Chain A"/>
    <property type="match status" value="1"/>
</dbReference>
<comment type="caution">
    <text evidence="4">The sequence shown here is derived from an EMBL/GenBank/DDBJ whole genome shotgun (WGS) entry which is preliminary data.</text>
</comment>
<dbReference type="SUPFAM" id="SSF53448">
    <property type="entry name" value="Nucleotide-diphospho-sugar transferases"/>
    <property type="match status" value="1"/>
</dbReference>
<keyword evidence="2" id="KW-0548">Nucleotidyltransferase</keyword>
<accession>N2B5N9</accession>
<dbReference type="HOGENOM" id="CLU_109724_0_0_9"/>
<gene>
    <name evidence="4" type="ORF">C823_01269</name>
</gene>
<dbReference type="GO" id="GO:0016779">
    <property type="term" value="F:nucleotidyltransferase activity"/>
    <property type="evidence" value="ECO:0007669"/>
    <property type="project" value="UniProtKB-KW"/>
</dbReference>
<dbReference type="STRING" id="1235802.C823_01269"/>
<feature type="domain" description="MobA-like NTP transferase" evidence="3">
    <location>
        <begin position="8"/>
        <end position="117"/>
    </location>
</feature>
<protein>
    <recommendedName>
        <fullName evidence="3">MobA-like NTP transferase domain-containing protein</fullName>
    </recommendedName>
</protein>
<evidence type="ECO:0000313" key="5">
    <source>
        <dbReference type="Proteomes" id="UP000012589"/>
    </source>
</evidence>
<dbReference type="Proteomes" id="UP000012589">
    <property type="component" value="Unassembled WGS sequence"/>
</dbReference>
<keyword evidence="5" id="KW-1185">Reference proteome</keyword>
<reference evidence="4 5" key="1">
    <citation type="journal article" date="2014" name="Genome Announc.">
        <title>Draft genome sequences of the altered schaedler flora, a defined bacterial community from gnotobiotic mice.</title>
        <authorList>
            <person name="Wannemuehler M.J."/>
            <person name="Overstreet A.M."/>
            <person name="Ward D.V."/>
            <person name="Phillips G.J."/>
        </authorList>
    </citation>
    <scope>NUCLEOTIDE SEQUENCE [LARGE SCALE GENOMIC DNA]</scope>
    <source>
        <strain evidence="4 5">ASF492</strain>
    </source>
</reference>
<dbReference type="Pfam" id="PF12804">
    <property type="entry name" value="NTP_transf_3"/>
    <property type="match status" value="1"/>
</dbReference>
<evidence type="ECO:0000256" key="1">
    <source>
        <dbReference type="ARBA" id="ARBA00022679"/>
    </source>
</evidence>
<evidence type="ECO:0000259" key="3">
    <source>
        <dbReference type="Pfam" id="PF12804"/>
    </source>
</evidence>
<organism evidence="4 5">
    <name type="scientific">Eubacterium plexicaudatum ASF492</name>
    <dbReference type="NCBI Taxonomy" id="1235802"/>
    <lineage>
        <taxon>Bacteria</taxon>
        <taxon>Bacillati</taxon>
        <taxon>Bacillota</taxon>
        <taxon>Clostridia</taxon>
        <taxon>Eubacteriales</taxon>
        <taxon>Eubacteriaceae</taxon>
        <taxon>Eubacterium</taxon>
    </lineage>
</organism>
<dbReference type="InterPro" id="IPR050065">
    <property type="entry name" value="GlmU-like"/>
</dbReference>
<dbReference type="PATRIC" id="fig|1235802.3.peg.1357"/>
<sequence>MAISRTVIISCAGMANRLGLGSTKALVEIDGKPLIIRHLEMLKDETDIRVVVGYQAAQVIEVVKKYRKDVTFVFNHHYRETGTGASVALASRYANEYILSLDGDLLIHPQDMKKILSCEHEFVSGGVPGTDDPWMLQTYEEDGKEYVSAFSRNCGNYEWNGVTQMKSAKMQNGKGHVFQLIEAYLPVIFMELHTREIDTINDYERAVAWVKNGFE</sequence>